<dbReference type="EMBL" id="BLXT01008021">
    <property type="protein sequence ID" value="GFO45192.1"/>
    <property type="molecule type" value="Genomic_DNA"/>
</dbReference>
<proteinExistence type="predicted"/>
<organism evidence="1 2">
    <name type="scientific">Plakobranchus ocellatus</name>
    <dbReference type="NCBI Taxonomy" id="259542"/>
    <lineage>
        <taxon>Eukaryota</taxon>
        <taxon>Metazoa</taxon>
        <taxon>Spiralia</taxon>
        <taxon>Lophotrochozoa</taxon>
        <taxon>Mollusca</taxon>
        <taxon>Gastropoda</taxon>
        <taxon>Heterobranchia</taxon>
        <taxon>Euthyneura</taxon>
        <taxon>Panpulmonata</taxon>
        <taxon>Sacoglossa</taxon>
        <taxon>Placobranchoidea</taxon>
        <taxon>Plakobranchidae</taxon>
        <taxon>Plakobranchus</taxon>
    </lineage>
</organism>
<sequence length="72" mass="7912">MVEELSGVTQAWHIKVCRGDDKIQTDTVILTFNTSNLPSRICAGYLTLDIRPTFRSRCTAVSANAVATARQV</sequence>
<gene>
    <name evidence="1" type="ORF">PoB_007169700</name>
</gene>
<dbReference type="AlphaFoldDB" id="A0AAV4DLQ4"/>
<protein>
    <submittedName>
        <fullName evidence="1">Uncharacterized protein</fullName>
    </submittedName>
</protein>
<evidence type="ECO:0000313" key="2">
    <source>
        <dbReference type="Proteomes" id="UP000735302"/>
    </source>
</evidence>
<accession>A0AAV4DLQ4</accession>
<comment type="caution">
    <text evidence="1">The sequence shown here is derived from an EMBL/GenBank/DDBJ whole genome shotgun (WGS) entry which is preliminary data.</text>
</comment>
<reference evidence="1 2" key="1">
    <citation type="journal article" date="2021" name="Elife">
        <title>Chloroplast acquisition without the gene transfer in kleptoplastic sea slugs, Plakobranchus ocellatus.</title>
        <authorList>
            <person name="Maeda T."/>
            <person name="Takahashi S."/>
            <person name="Yoshida T."/>
            <person name="Shimamura S."/>
            <person name="Takaki Y."/>
            <person name="Nagai Y."/>
            <person name="Toyoda A."/>
            <person name="Suzuki Y."/>
            <person name="Arimoto A."/>
            <person name="Ishii H."/>
            <person name="Satoh N."/>
            <person name="Nishiyama T."/>
            <person name="Hasebe M."/>
            <person name="Maruyama T."/>
            <person name="Minagawa J."/>
            <person name="Obokata J."/>
            <person name="Shigenobu S."/>
        </authorList>
    </citation>
    <scope>NUCLEOTIDE SEQUENCE [LARGE SCALE GENOMIC DNA]</scope>
</reference>
<dbReference type="Proteomes" id="UP000735302">
    <property type="component" value="Unassembled WGS sequence"/>
</dbReference>
<evidence type="ECO:0000313" key="1">
    <source>
        <dbReference type="EMBL" id="GFO45192.1"/>
    </source>
</evidence>
<name>A0AAV4DLQ4_9GAST</name>
<keyword evidence="2" id="KW-1185">Reference proteome</keyword>